<dbReference type="PANTHER" id="PTHR11200">
    <property type="entry name" value="INOSITOL 5-PHOSPHATASE"/>
    <property type="match status" value="1"/>
</dbReference>
<gene>
    <name evidence="3" type="ORF">M378DRAFT_157119</name>
</gene>
<organism evidence="3 4">
    <name type="scientific">Amanita muscaria (strain Koide BX008)</name>
    <dbReference type="NCBI Taxonomy" id="946122"/>
    <lineage>
        <taxon>Eukaryota</taxon>
        <taxon>Fungi</taxon>
        <taxon>Dikarya</taxon>
        <taxon>Basidiomycota</taxon>
        <taxon>Agaricomycotina</taxon>
        <taxon>Agaricomycetes</taxon>
        <taxon>Agaricomycetidae</taxon>
        <taxon>Agaricales</taxon>
        <taxon>Pluteineae</taxon>
        <taxon>Amanitaceae</taxon>
        <taxon>Amanita</taxon>
    </lineage>
</organism>
<dbReference type="InterPro" id="IPR000300">
    <property type="entry name" value="IPPc"/>
</dbReference>
<dbReference type="OrthoDB" id="62798at2759"/>
<feature type="domain" description="Inositol polyphosphate-related phosphatase" evidence="2">
    <location>
        <begin position="6"/>
        <end position="348"/>
    </location>
</feature>
<evidence type="ECO:0000313" key="3">
    <source>
        <dbReference type="EMBL" id="KIL69877.1"/>
    </source>
</evidence>
<dbReference type="Proteomes" id="UP000054549">
    <property type="component" value="Unassembled WGS sequence"/>
</dbReference>
<dbReference type="InterPro" id="IPR046985">
    <property type="entry name" value="IP5"/>
</dbReference>
<dbReference type="EMBL" id="KN818225">
    <property type="protein sequence ID" value="KIL69877.1"/>
    <property type="molecule type" value="Genomic_DNA"/>
</dbReference>
<dbReference type="SUPFAM" id="SSF56219">
    <property type="entry name" value="DNase I-like"/>
    <property type="match status" value="1"/>
</dbReference>
<dbReference type="Pfam" id="PF22669">
    <property type="entry name" value="Exo_endo_phos2"/>
    <property type="match status" value="1"/>
</dbReference>
<accession>A0A0C2X6B7</accession>
<dbReference type="HOGENOM" id="CLU_025224_0_0_1"/>
<dbReference type="InterPro" id="IPR036691">
    <property type="entry name" value="Endo/exonu/phosph_ase_sf"/>
</dbReference>
<dbReference type="InParanoid" id="A0A0C2X6B7"/>
<keyword evidence="1" id="KW-1133">Transmembrane helix</keyword>
<dbReference type="Gene3D" id="3.60.10.10">
    <property type="entry name" value="Endonuclease/exonuclease/phosphatase"/>
    <property type="match status" value="1"/>
</dbReference>
<name>A0A0C2X6B7_AMAMK</name>
<keyword evidence="1" id="KW-0472">Membrane</keyword>
<dbReference type="GO" id="GO:0046856">
    <property type="term" value="P:phosphatidylinositol dephosphorylation"/>
    <property type="evidence" value="ECO:0007669"/>
    <property type="project" value="InterPro"/>
</dbReference>
<dbReference type="GO" id="GO:0004439">
    <property type="term" value="F:phosphatidylinositol-4,5-bisphosphate 5-phosphatase activity"/>
    <property type="evidence" value="ECO:0007669"/>
    <property type="project" value="TreeGrafter"/>
</dbReference>
<dbReference type="STRING" id="946122.A0A0C2X6B7"/>
<keyword evidence="1" id="KW-0812">Transmembrane</keyword>
<keyword evidence="4" id="KW-1185">Reference proteome</keyword>
<reference evidence="3 4" key="1">
    <citation type="submission" date="2014-04" db="EMBL/GenBank/DDBJ databases">
        <title>Evolutionary Origins and Diversification of the Mycorrhizal Mutualists.</title>
        <authorList>
            <consortium name="DOE Joint Genome Institute"/>
            <consortium name="Mycorrhizal Genomics Consortium"/>
            <person name="Kohler A."/>
            <person name="Kuo A."/>
            <person name="Nagy L.G."/>
            <person name="Floudas D."/>
            <person name="Copeland A."/>
            <person name="Barry K.W."/>
            <person name="Cichocki N."/>
            <person name="Veneault-Fourrey C."/>
            <person name="LaButti K."/>
            <person name="Lindquist E.A."/>
            <person name="Lipzen A."/>
            <person name="Lundell T."/>
            <person name="Morin E."/>
            <person name="Murat C."/>
            <person name="Riley R."/>
            <person name="Ohm R."/>
            <person name="Sun H."/>
            <person name="Tunlid A."/>
            <person name="Henrissat B."/>
            <person name="Grigoriev I.V."/>
            <person name="Hibbett D.S."/>
            <person name="Martin F."/>
        </authorList>
    </citation>
    <scope>NUCLEOTIDE SEQUENCE [LARGE SCALE GENOMIC DNA]</scope>
    <source>
        <strain evidence="3 4">Koide BX008</strain>
    </source>
</reference>
<sequence>MSVDDNRLLVQIASYNTNLQGLKGIPQDLVDWLSPTLHVSKFLTRTRRAPDIVAVGFQELLPLHLGFAGLSSSVIDNRNVHILSQIEAHAPNGERYSLIAKEVNVGVALLVYGRDDGVARRATDVQNRWTGCGPAWMGNKGAVGIRFRVPGENGEFGETFTFVCAHLTAHAVKLQDRVADYRHIVRTLLFPPLPLSNTPSTIFDSSHLFFFGDLNFRLDIPPAHPLRSMITNDQFGEALTSEDTRVQVREYDQLTIEKRKSTIFVGLHEGEFWKFKCSYKYLLGEVDKYDYRRVPAWTDRVLFASHGDSPDEDKSKTDVLLYTSIPSYTTSDHKPVVCLLHLPAPSAATSLSAAPLIHLPATFTPDPDPFSNYKRYLGRTLDRILGIIWWLVNVLGAGNTILGIFNILFAIGLYILWRLRPW</sequence>
<evidence type="ECO:0000259" key="2">
    <source>
        <dbReference type="SMART" id="SM00128"/>
    </source>
</evidence>
<proteinExistence type="predicted"/>
<dbReference type="AlphaFoldDB" id="A0A0C2X6B7"/>
<dbReference type="PANTHER" id="PTHR11200:SF286">
    <property type="entry name" value="5-PHOSPHATASE, PUTATIVE (AFU_ORTHOLOGUE AFUA_5G07600)-RELATED"/>
    <property type="match status" value="1"/>
</dbReference>
<dbReference type="SMART" id="SM00128">
    <property type="entry name" value="IPPc"/>
    <property type="match status" value="1"/>
</dbReference>
<protein>
    <recommendedName>
        <fullName evidence="2">Inositol polyphosphate-related phosphatase domain-containing protein</fullName>
    </recommendedName>
</protein>
<feature type="transmembrane region" description="Helical" evidence="1">
    <location>
        <begin position="387"/>
        <end position="417"/>
    </location>
</feature>
<evidence type="ECO:0000313" key="4">
    <source>
        <dbReference type="Proteomes" id="UP000054549"/>
    </source>
</evidence>
<evidence type="ECO:0000256" key="1">
    <source>
        <dbReference type="SAM" id="Phobius"/>
    </source>
</evidence>